<reference evidence="1 2" key="1">
    <citation type="journal article" date="2018" name="Science">
        <title>The opium poppy genome and morphinan production.</title>
        <authorList>
            <person name="Guo L."/>
            <person name="Winzer T."/>
            <person name="Yang X."/>
            <person name="Li Y."/>
            <person name="Ning Z."/>
            <person name="He Z."/>
            <person name="Teodor R."/>
            <person name="Lu Y."/>
            <person name="Bowser T.A."/>
            <person name="Graham I.A."/>
            <person name="Ye K."/>
        </authorList>
    </citation>
    <scope>NUCLEOTIDE SEQUENCE [LARGE SCALE GENOMIC DNA]</scope>
    <source>
        <strain evidence="2">cv. HN1</strain>
        <tissue evidence="1">Leaves</tissue>
    </source>
</reference>
<dbReference type="EMBL" id="CM010717">
    <property type="protein sequence ID" value="RZC54277.1"/>
    <property type="molecule type" value="Genomic_DNA"/>
</dbReference>
<organism evidence="1 2">
    <name type="scientific">Papaver somniferum</name>
    <name type="common">Opium poppy</name>
    <dbReference type="NCBI Taxonomy" id="3469"/>
    <lineage>
        <taxon>Eukaryota</taxon>
        <taxon>Viridiplantae</taxon>
        <taxon>Streptophyta</taxon>
        <taxon>Embryophyta</taxon>
        <taxon>Tracheophyta</taxon>
        <taxon>Spermatophyta</taxon>
        <taxon>Magnoliopsida</taxon>
        <taxon>Ranunculales</taxon>
        <taxon>Papaveraceae</taxon>
        <taxon>Papaveroideae</taxon>
        <taxon>Papaver</taxon>
    </lineage>
</organism>
<keyword evidence="2" id="KW-1185">Reference proteome</keyword>
<dbReference type="AlphaFoldDB" id="A0A4Y7J0C9"/>
<protein>
    <submittedName>
        <fullName evidence="1">Uncharacterized protein</fullName>
    </submittedName>
</protein>
<name>A0A4Y7J0C9_PAPSO</name>
<evidence type="ECO:0000313" key="2">
    <source>
        <dbReference type="Proteomes" id="UP000316621"/>
    </source>
</evidence>
<accession>A0A4Y7J0C9</accession>
<evidence type="ECO:0000313" key="1">
    <source>
        <dbReference type="EMBL" id="RZC54277.1"/>
    </source>
</evidence>
<sequence>MSYRATRSPDTSEARWPDLRNVEFAIGNLSGNDRIDVDSNPRTILLAVCSTFVKNYQVKITVSSTTATKVYANIDILVVIEMQEKLGFHNVSRKFYPPGGLLKCSYAPRGGKSNIICQGEAIANKERFLLSFGVEDNTIAAIVRSRIGPAHNI</sequence>
<dbReference type="Proteomes" id="UP000316621">
    <property type="component" value="Chromosome 3"/>
</dbReference>
<dbReference type="Gramene" id="RZC54277">
    <property type="protein sequence ID" value="RZC54277"/>
    <property type="gene ID" value="C5167_013137"/>
</dbReference>
<proteinExistence type="predicted"/>
<gene>
    <name evidence="1" type="ORF">C5167_013137</name>
</gene>